<dbReference type="InterPro" id="IPR002173">
    <property type="entry name" value="Carboh/pur_kinase_PfkB_CS"/>
</dbReference>
<feature type="binding site" evidence="12">
    <location>
        <position position="284"/>
    </location>
    <ligand>
        <name>K(+)</name>
        <dbReference type="ChEBI" id="CHEBI:29103"/>
    </ligand>
</feature>
<keyword evidence="12" id="KW-0963">Cytoplasm</keyword>
<dbReference type="EC" id="2.7.1.15" evidence="2 12"/>
<evidence type="ECO:0000256" key="3">
    <source>
        <dbReference type="ARBA" id="ARBA00016943"/>
    </source>
</evidence>
<comment type="activity regulation">
    <text evidence="12">Activated by a monovalent cation that binds near, but not in, the active site. The most likely occupant of the site in vivo is potassium. Ion binding induces a conformational change that may alter substrate affinity.</text>
</comment>
<evidence type="ECO:0000256" key="11">
    <source>
        <dbReference type="ARBA" id="ARBA00023277"/>
    </source>
</evidence>
<evidence type="ECO:0000256" key="1">
    <source>
        <dbReference type="ARBA" id="ARBA00005380"/>
    </source>
</evidence>
<evidence type="ECO:0000256" key="7">
    <source>
        <dbReference type="ARBA" id="ARBA00022777"/>
    </source>
</evidence>
<keyword evidence="8 12" id="KW-0067">ATP-binding</keyword>
<dbReference type="EMBL" id="JACJVR010000041">
    <property type="protein sequence ID" value="MBB6691853.1"/>
    <property type="molecule type" value="Genomic_DNA"/>
</dbReference>
<comment type="pathway">
    <text evidence="12">Carbohydrate metabolism; D-ribose degradation; D-ribose 5-phosphate from beta-D-ribopyranose: step 2/2.</text>
</comment>
<dbReference type="GO" id="GO:0019303">
    <property type="term" value="P:D-ribose catabolic process"/>
    <property type="evidence" value="ECO:0007669"/>
    <property type="project" value="UniProtKB-UniRule"/>
</dbReference>
<dbReference type="AlphaFoldDB" id="A0A841U0H2"/>
<keyword evidence="11 12" id="KW-0119">Carbohydrate metabolism</keyword>
<comment type="catalytic activity">
    <reaction evidence="12">
        <text>D-ribose + ATP = D-ribose 5-phosphate + ADP + H(+)</text>
        <dbReference type="Rhea" id="RHEA:13697"/>
        <dbReference type="ChEBI" id="CHEBI:15378"/>
        <dbReference type="ChEBI" id="CHEBI:30616"/>
        <dbReference type="ChEBI" id="CHEBI:47013"/>
        <dbReference type="ChEBI" id="CHEBI:78346"/>
        <dbReference type="ChEBI" id="CHEBI:456216"/>
        <dbReference type="EC" id="2.7.1.15"/>
    </reaction>
</comment>
<dbReference type="GO" id="GO:0005524">
    <property type="term" value="F:ATP binding"/>
    <property type="evidence" value="ECO:0007669"/>
    <property type="project" value="UniProtKB-UniRule"/>
</dbReference>
<feature type="domain" description="Carbohydrate kinase PfkB" evidence="13">
    <location>
        <begin position="6"/>
        <end position="290"/>
    </location>
</feature>
<feature type="binding site" evidence="12">
    <location>
        <position position="279"/>
    </location>
    <ligand>
        <name>K(+)</name>
        <dbReference type="ChEBI" id="CHEBI:29103"/>
    </ligand>
</feature>
<comment type="caution">
    <text evidence="12">Lacks conserved residue(s) required for the propagation of feature annotation.</text>
</comment>
<keyword evidence="6 12" id="KW-0547">Nucleotide-binding</keyword>
<dbReference type="PRINTS" id="PR00990">
    <property type="entry name" value="RIBOKINASE"/>
</dbReference>
<evidence type="ECO:0000256" key="9">
    <source>
        <dbReference type="ARBA" id="ARBA00022842"/>
    </source>
</evidence>
<accession>A0A841U0H2</accession>
<dbReference type="HAMAP" id="MF_01987">
    <property type="entry name" value="Ribokinase"/>
    <property type="match status" value="1"/>
</dbReference>
<dbReference type="GO" id="GO:0046872">
    <property type="term" value="F:metal ion binding"/>
    <property type="evidence" value="ECO:0007669"/>
    <property type="project" value="UniProtKB-KW"/>
</dbReference>
<evidence type="ECO:0000256" key="2">
    <source>
        <dbReference type="ARBA" id="ARBA00012035"/>
    </source>
</evidence>
<feature type="binding site" evidence="12">
    <location>
        <begin position="13"/>
        <end position="15"/>
    </location>
    <ligand>
        <name>substrate</name>
    </ligand>
</feature>
<evidence type="ECO:0000256" key="10">
    <source>
        <dbReference type="ARBA" id="ARBA00022958"/>
    </source>
</evidence>
<dbReference type="Pfam" id="PF00294">
    <property type="entry name" value="PfkB"/>
    <property type="match status" value="1"/>
</dbReference>
<feature type="binding site" evidence="12">
    <location>
        <position position="185"/>
    </location>
    <ligand>
        <name>ATP</name>
        <dbReference type="ChEBI" id="CHEBI:30616"/>
    </ligand>
</feature>
<dbReference type="InterPro" id="IPR029056">
    <property type="entry name" value="Ribokinase-like"/>
</dbReference>
<comment type="similarity">
    <text evidence="12">Belongs to the carbohydrate kinase PfkB family. Ribokinase subfamily.</text>
</comment>
<evidence type="ECO:0000313" key="14">
    <source>
        <dbReference type="EMBL" id="MBB6691853.1"/>
    </source>
</evidence>
<dbReference type="UniPathway" id="UPA00916">
    <property type="reaction ID" value="UER00889"/>
</dbReference>
<gene>
    <name evidence="12 14" type="primary">rbsK</name>
    <name evidence="14" type="ORF">H7B90_10635</name>
</gene>
<name>A0A841U0H2_9BACL</name>
<feature type="binding site" evidence="12">
    <location>
        <position position="141"/>
    </location>
    <ligand>
        <name>substrate</name>
    </ligand>
</feature>
<comment type="caution">
    <text evidence="14">The sequence shown here is derived from an EMBL/GenBank/DDBJ whole genome shotgun (WGS) entry which is preliminary data.</text>
</comment>
<dbReference type="GO" id="GO:0005829">
    <property type="term" value="C:cytosol"/>
    <property type="evidence" value="ECO:0007669"/>
    <property type="project" value="TreeGrafter"/>
</dbReference>
<keyword evidence="7 12" id="KW-0418">Kinase</keyword>
<dbReference type="PANTHER" id="PTHR10584">
    <property type="entry name" value="SUGAR KINASE"/>
    <property type="match status" value="1"/>
</dbReference>
<feature type="binding site" evidence="12">
    <location>
        <position position="243"/>
    </location>
    <ligand>
        <name>K(+)</name>
        <dbReference type="ChEBI" id="CHEBI:29103"/>
    </ligand>
</feature>
<dbReference type="InterPro" id="IPR011877">
    <property type="entry name" value="Ribokinase"/>
</dbReference>
<dbReference type="Proteomes" id="UP000553776">
    <property type="component" value="Unassembled WGS sequence"/>
</dbReference>
<dbReference type="InterPro" id="IPR011611">
    <property type="entry name" value="PfkB_dom"/>
</dbReference>
<keyword evidence="5 12" id="KW-0479">Metal-binding</keyword>
<comment type="subunit">
    <text evidence="12">Homodimer.</text>
</comment>
<feature type="binding site" evidence="12">
    <location>
        <position position="245"/>
    </location>
    <ligand>
        <name>K(+)</name>
        <dbReference type="ChEBI" id="CHEBI:29103"/>
    </ligand>
</feature>
<evidence type="ECO:0000256" key="6">
    <source>
        <dbReference type="ARBA" id="ARBA00022741"/>
    </source>
</evidence>
<evidence type="ECO:0000256" key="8">
    <source>
        <dbReference type="ARBA" id="ARBA00022840"/>
    </source>
</evidence>
<sequence>MKPGPILVVGSLNMDIVTRAPKFPLRGETILGEEVRFVPGGKGANQAVAAARLGADAVMLGAVGDDRFGEELTASLEGSGVRTSRLLVKPGTATGIASITLTPFDNNIVVVPGANGRLAPRDIEAAKDEFAAAAVVLLQLEIPLDAAVRASELAREQGVPVVLNPAPARELPPELLAGATYMTPNRTELAALTGEEELEPAVDKLLAMGPEYAIVTLGSEGAAWKRRGEPLRRAEAYRVPVVDTTGAGDAFNGGLASALVRGLSVEESVRFAMKTAALAVTRFGAQAGMPAFEEVERFPREAPKAGAANAAREGEEA</sequence>
<dbReference type="InterPro" id="IPR002139">
    <property type="entry name" value="Ribo/fructo_kinase"/>
</dbReference>
<proteinExistence type="inferred from homology"/>
<dbReference type="Gene3D" id="3.40.1190.20">
    <property type="match status" value="1"/>
</dbReference>
<evidence type="ECO:0000259" key="13">
    <source>
        <dbReference type="Pfam" id="PF00294"/>
    </source>
</evidence>
<keyword evidence="15" id="KW-1185">Reference proteome</keyword>
<keyword evidence="4 12" id="KW-0808">Transferase</keyword>
<reference evidence="14 15" key="1">
    <citation type="submission" date="2020-08" db="EMBL/GenBank/DDBJ databases">
        <title>Cohnella phylogeny.</title>
        <authorList>
            <person name="Dunlap C."/>
        </authorList>
    </citation>
    <scope>NUCLEOTIDE SEQUENCE [LARGE SCALE GENOMIC DNA]</scope>
    <source>
        <strain evidence="14 15">DSM 25239</strain>
    </source>
</reference>
<dbReference type="RefSeq" id="WP_185135847.1">
    <property type="nucleotide sequence ID" value="NZ_JACJVR010000041.1"/>
</dbReference>
<comment type="similarity">
    <text evidence="1">Belongs to the carbohydrate kinase pfkB family.</text>
</comment>
<dbReference type="PROSITE" id="PS00584">
    <property type="entry name" value="PFKB_KINASES_2"/>
    <property type="match status" value="1"/>
</dbReference>
<feature type="binding site" evidence="12">
    <location>
        <position position="249"/>
    </location>
    <ligand>
        <name>substrate</name>
    </ligand>
</feature>
<dbReference type="NCBIfam" id="TIGR02152">
    <property type="entry name" value="D_ribokin_bact"/>
    <property type="match status" value="1"/>
</dbReference>
<protein>
    <recommendedName>
        <fullName evidence="3 12">Ribokinase</fullName>
        <shortName evidence="12">RK</shortName>
        <ecNumber evidence="2 12">2.7.1.15</ecNumber>
    </recommendedName>
</protein>
<evidence type="ECO:0000313" key="15">
    <source>
        <dbReference type="Proteomes" id="UP000553776"/>
    </source>
</evidence>
<evidence type="ECO:0000256" key="5">
    <source>
        <dbReference type="ARBA" id="ARBA00022723"/>
    </source>
</evidence>
<comment type="cofactor">
    <cofactor evidence="12">
        <name>Mg(2+)</name>
        <dbReference type="ChEBI" id="CHEBI:18420"/>
    </cofactor>
    <text evidence="12">Requires a divalent cation, most likely magnesium in vivo, as an electrophilic catalyst to aid phosphoryl group transfer. It is the chelate of the metal and the nucleotide that is the actual substrate.</text>
</comment>
<dbReference type="SUPFAM" id="SSF53613">
    <property type="entry name" value="Ribokinase-like"/>
    <property type="match status" value="1"/>
</dbReference>
<keyword evidence="10 12" id="KW-0630">Potassium</keyword>
<dbReference type="PANTHER" id="PTHR10584:SF166">
    <property type="entry name" value="RIBOKINASE"/>
    <property type="match status" value="1"/>
</dbReference>
<evidence type="ECO:0000256" key="12">
    <source>
        <dbReference type="HAMAP-Rule" id="MF_01987"/>
    </source>
</evidence>
<keyword evidence="9 12" id="KW-0460">Magnesium</keyword>
<comment type="subcellular location">
    <subcellularLocation>
        <location evidence="12">Cytoplasm</location>
    </subcellularLocation>
</comment>
<organism evidence="14 15">
    <name type="scientific">Cohnella xylanilytica</name>
    <dbReference type="NCBI Taxonomy" id="557555"/>
    <lineage>
        <taxon>Bacteria</taxon>
        <taxon>Bacillati</taxon>
        <taxon>Bacillota</taxon>
        <taxon>Bacilli</taxon>
        <taxon>Bacillales</taxon>
        <taxon>Paenibacillaceae</taxon>
        <taxon>Cohnella</taxon>
    </lineage>
</organism>
<feature type="binding site" evidence="12">
    <location>
        <begin position="216"/>
        <end position="221"/>
    </location>
    <ligand>
        <name>ATP</name>
        <dbReference type="ChEBI" id="CHEBI:30616"/>
    </ligand>
</feature>
<feature type="binding site" evidence="12">
    <location>
        <begin position="41"/>
        <end position="45"/>
    </location>
    <ligand>
        <name>substrate</name>
    </ligand>
</feature>
<feature type="binding site" evidence="12">
    <location>
        <position position="282"/>
    </location>
    <ligand>
        <name>K(+)</name>
        <dbReference type="ChEBI" id="CHEBI:29103"/>
    </ligand>
</feature>
<feature type="binding site" evidence="12">
    <location>
        <begin position="248"/>
        <end position="249"/>
    </location>
    <ligand>
        <name>ATP</name>
        <dbReference type="ChEBI" id="CHEBI:30616"/>
    </ligand>
</feature>
<evidence type="ECO:0000256" key="4">
    <source>
        <dbReference type="ARBA" id="ARBA00022679"/>
    </source>
</evidence>
<dbReference type="GO" id="GO:0004747">
    <property type="term" value="F:ribokinase activity"/>
    <property type="evidence" value="ECO:0007669"/>
    <property type="project" value="UniProtKB-UniRule"/>
</dbReference>
<feature type="active site" description="Proton acceptor" evidence="12">
    <location>
        <position position="249"/>
    </location>
</feature>
<comment type="function">
    <text evidence="12">Catalyzes the phosphorylation of ribose at O-5 in a reaction requiring ATP and magnesium. The resulting D-ribose-5-phosphate can then be used either for sythesis of nucleotides, histidine, and tryptophan, or as a component of the pentose phosphate pathway.</text>
</comment>
<dbReference type="CDD" id="cd01174">
    <property type="entry name" value="ribokinase"/>
    <property type="match status" value="1"/>
</dbReference>